<name>A0A2P9AC03_9HYPH</name>
<dbReference type="AlphaFoldDB" id="A0A2P9AC03"/>
<evidence type="ECO:0000313" key="1">
    <source>
        <dbReference type="EMBL" id="SJM28656.1"/>
    </source>
</evidence>
<accession>A0A2P9AC03</accession>
<reference evidence="2" key="1">
    <citation type="submission" date="2016-12" db="EMBL/GenBank/DDBJ databases">
        <authorList>
            <person name="Brunel B."/>
        </authorList>
    </citation>
    <scope>NUCLEOTIDE SEQUENCE [LARGE SCALE GENOMIC DNA]</scope>
</reference>
<sequence>MLRGGDHGPRSNYAMIPDFDARQIIELRTKTPPNSAQAKQSSPGQLLKRWREALAPSTLARVGLATY</sequence>
<dbReference type="EMBL" id="FUIG01000013">
    <property type="protein sequence ID" value="SJM28656.1"/>
    <property type="molecule type" value="Genomic_DNA"/>
</dbReference>
<protein>
    <submittedName>
        <fullName evidence="1">Uncharacterized protein</fullName>
    </submittedName>
</protein>
<evidence type="ECO:0000313" key="2">
    <source>
        <dbReference type="Proteomes" id="UP000245698"/>
    </source>
</evidence>
<dbReference type="Proteomes" id="UP000245698">
    <property type="component" value="Unassembled WGS sequence"/>
</dbReference>
<proteinExistence type="predicted"/>
<organism evidence="1 2">
    <name type="scientific">Mesorhizobium delmotii</name>
    <dbReference type="NCBI Taxonomy" id="1631247"/>
    <lineage>
        <taxon>Bacteria</taxon>
        <taxon>Pseudomonadati</taxon>
        <taxon>Pseudomonadota</taxon>
        <taxon>Alphaproteobacteria</taxon>
        <taxon>Hyphomicrobiales</taxon>
        <taxon>Phyllobacteriaceae</taxon>
        <taxon>Mesorhizobium</taxon>
    </lineage>
</organism>
<keyword evidence="2" id="KW-1185">Reference proteome</keyword>
<gene>
    <name evidence="1" type="ORF">BQ8482_110586</name>
</gene>